<name>A0A915EK23_9BILA</name>
<dbReference type="SUPFAM" id="SSF57850">
    <property type="entry name" value="RING/U-box"/>
    <property type="match status" value="1"/>
</dbReference>
<accession>A0A915EK23</accession>
<organism evidence="7 8">
    <name type="scientific">Ditylenchus dipsaci</name>
    <dbReference type="NCBI Taxonomy" id="166011"/>
    <lineage>
        <taxon>Eukaryota</taxon>
        <taxon>Metazoa</taxon>
        <taxon>Ecdysozoa</taxon>
        <taxon>Nematoda</taxon>
        <taxon>Chromadorea</taxon>
        <taxon>Rhabditida</taxon>
        <taxon>Tylenchina</taxon>
        <taxon>Tylenchomorpha</taxon>
        <taxon>Sphaerularioidea</taxon>
        <taxon>Anguinidae</taxon>
        <taxon>Anguininae</taxon>
        <taxon>Ditylenchus</taxon>
    </lineage>
</organism>
<dbReference type="GO" id="GO:0006511">
    <property type="term" value="P:ubiquitin-dependent protein catabolic process"/>
    <property type="evidence" value="ECO:0007669"/>
    <property type="project" value="TreeGrafter"/>
</dbReference>
<keyword evidence="2 4" id="KW-0863">Zinc-finger</keyword>
<protein>
    <submittedName>
        <fullName evidence="8">RING-type domain-containing protein</fullName>
    </submittedName>
</protein>
<evidence type="ECO:0000256" key="1">
    <source>
        <dbReference type="ARBA" id="ARBA00022723"/>
    </source>
</evidence>
<evidence type="ECO:0000313" key="7">
    <source>
        <dbReference type="Proteomes" id="UP000887574"/>
    </source>
</evidence>
<dbReference type="InterPro" id="IPR052804">
    <property type="entry name" value="UEC_component"/>
</dbReference>
<dbReference type="GO" id="GO:0061630">
    <property type="term" value="F:ubiquitin protein ligase activity"/>
    <property type="evidence" value="ECO:0007669"/>
    <property type="project" value="TreeGrafter"/>
</dbReference>
<evidence type="ECO:0000313" key="8">
    <source>
        <dbReference type="WBParaSite" id="jg6729"/>
    </source>
</evidence>
<evidence type="ECO:0000256" key="3">
    <source>
        <dbReference type="ARBA" id="ARBA00022833"/>
    </source>
</evidence>
<dbReference type="WBParaSite" id="jg6729">
    <property type="protein sequence ID" value="jg6729"/>
    <property type="gene ID" value="jg6729"/>
</dbReference>
<dbReference type="PANTHER" id="PTHR46359:SF2">
    <property type="entry name" value="GEO07743P1"/>
    <property type="match status" value="1"/>
</dbReference>
<dbReference type="AlphaFoldDB" id="A0A915EK23"/>
<feature type="compositionally biased region" description="Low complexity" evidence="5">
    <location>
        <begin position="29"/>
        <end position="50"/>
    </location>
</feature>
<evidence type="ECO:0000256" key="2">
    <source>
        <dbReference type="ARBA" id="ARBA00022771"/>
    </source>
</evidence>
<dbReference type="PANTHER" id="PTHR46359">
    <property type="entry name" value="GEO07743P1"/>
    <property type="match status" value="1"/>
</dbReference>
<proteinExistence type="predicted"/>
<evidence type="ECO:0000256" key="5">
    <source>
        <dbReference type="SAM" id="MobiDB-lite"/>
    </source>
</evidence>
<dbReference type="SMART" id="SM00184">
    <property type="entry name" value="RING"/>
    <property type="match status" value="1"/>
</dbReference>
<dbReference type="CDD" id="cd16468">
    <property type="entry name" value="RING-H2_RNF11"/>
    <property type="match status" value="1"/>
</dbReference>
<dbReference type="InterPro" id="IPR042981">
    <property type="entry name" value="RNF11_RING-H2"/>
</dbReference>
<keyword evidence="7" id="KW-1185">Reference proteome</keyword>
<dbReference type="Proteomes" id="UP000887574">
    <property type="component" value="Unplaced"/>
</dbReference>
<dbReference type="InterPro" id="IPR001841">
    <property type="entry name" value="Znf_RING"/>
</dbReference>
<keyword evidence="1" id="KW-0479">Metal-binding</keyword>
<sequence>MGNCLPFFQNFVSDGGHDDLTRLDNLPASSSNSSRSSSTSRRSRSSSENSGGAGSRRHHHRNLHPSSYVNELYVNSTLGGGMVDEEGAEHRAMDEKRKARVRGLLEQLPVDVYVEGGKGDDECAICMVDFAPKEPIRFLPCMHAYHVKCIDDWLLRSFTCPFYFLQPCHHWLYF</sequence>
<feature type="domain" description="RING-type" evidence="6">
    <location>
        <begin position="123"/>
        <end position="161"/>
    </location>
</feature>
<dbReference type="PROSITE" id="PS50089">
    <property type="entry name" value="ZF_RING_2"/>
    <property type="match status" value="1"/>
</dbReference>
<evidence type="ECO:0000259" key="6">
    <source>
        <dbReference type="PROSITE" id="PS50089"/>
    </source>
</evidence>
<dbReference type="InterPro" id="IPR013083">
    <property type="entry name" value="Znf_RING/FYVE/PHD"/>
</dbReference>
<feature type="region of interest" description="Disordered" evidence="5">
    <location>
        <begin position="22"/>
        <end position="62"/>
    </location>
</feature>
<dbReference type="Gene3D" id="3.30.40.10">
    <property type="entry name" value="Zinc/RING finger domain, C3HC4 (zinc finger)"/>
    <property type="match status" value="1"/>
</dbReference>
<keyword evidence="3" id="KW-0862">Zinc</keyword>
<reference evidence="8" key="1">
    <citation type="submission" date="2022-11" db="UniProtKB">
        <authorList>
            <consortium name="WormBaseParasite"/>
        </authorList>
    </citation>
    <scope>IDENTIFICATION</scope>
</reference>
<evidence type="ECO:0000256" key="4">
    <source>
        <dbReference type="PROSITE-ProRule" id="PRU00175"/>
    </source>
</evidence>
<dbReference type="GO" id="GO:0008270">
    <property type="term" value="F:zinc ion binding"/>
    <property type="evidence" value="ECO:0007669"/>
    <property type="project" value="UniProtKB-KW"/>
</dbReference>
<dbReference type="GO" id="GO:0000151">
    <property type="term" value="C:ubiquitin ligase complex"/>
    <property type="evidence" value="ECO:0007669"/>
    <property type="project" value="TreeGrafter"/>
</dbReference>
<dbReference type="Pfam" id="PF13639">
    <property type="entry name" value="zf-RING_2"/>
    <property type="match status" value="1"/>
</dbReference>